<name>A0AAD8ZES9_9TELE</name>
<dbReference type="EC" id="2.8.2.-" evidence="5"/>
<feature type="domain" description="Sulfotransferase" evidence="6">
    <location>
        <begin position="10"/>
        <end position="219"/>
    </location>
</feature>
<feature type="binding site" evidence="3">
    <location>
        <position position="183"/>
    </location>
    <ligand>
        <name>3'-phosphoadenylyl sulfate</name>
        <dbReference type="ChEBI" id="CHEBI:58339"/>
    </ligand>
</feature>
<dbReference type="InterPro" id="IPR027417">
    <property type="entry name" value="P-loop_NTPase"/>
</dbReference>
<feature type="binding site" evidence="3">
    <location>
        <position position="83"/>
    </location>
    <ligand>
        <name>3'-phosphoadenylyl sulfate</name>
        <dbReference type="ChEBI" id="CHEBI:58339"/>
    </ligand>
</feature>
<accession>A0AAD8ZES9</accession>
<reference evidence="7" key="1">
    <citation type="submission" date="2023-03" db="EMBL/GenBank/DDBJ databases">
        <title>Electrophorus voltai genome.</title>
        <authorList>
            <person name="Bian C."/>
        </authorList>
    </citation>
    <scope>NUCLEOTIDE SEQUENCE</scope>
    <source>
        <strain evidence="7">CB-2022</strain>
        <tissue evidence="7">Muscle</tissue>
    </source>
</reference>
<keyword evidence="4" id="KW-1015">Disulfide bond</keyword>
<keyword evidence="1 5" id="KW-0808">Transferase</keyword>
<organism evidence="7 8">
    <name type="scientific">Electrophorus voltai</name>
    <dbReference type="NCBI Taxonomy" id="2609070"/>
    <lineage>
        <taxon>Eukaryota</taxon>
        <taxon>Metazoa</taxon>
        <taxon>Chordata</taxon>
        <taxon>Craniata</taxon>
        <taxon>Vertebrata</taxon>
        <taxon>Euteleostomi</taxon>
        <taxon>Actinopterygii</taxon>
        <taxon>Neopterygii</taxon>
        <taxon>Teleostei</taxon>
        <taxon>Ostariophysi</taxon>
        <taxon>Gymnotiformes</taxon>
        <taxon>Gymnotoidei</taxon>
        <taxon>Gymnotidae</taxon>
        <taxon>Electrophorus</taxon>
    </lineage>
</organism>
<comment type="similarity">
    <text evidence="5">Belongs to the sulfotransferase 1 family.</text>
</comment>
<evidence type="ECO:0000256" key="5">
    <source>
        <dbReference type="RuleBase" id="RU361155"/>
    </source>
</evidence>
<dbReference type="PANTHER" id="PTHR10605">
    <property type="entry name" value="HEPARAN SULFATE SULFOTRANSFERASE"/>
    <property type="match status" value="1"/>
</dbReference>
<feature type="binding site" evidence="3">
    <location>
        <begin position="198"/>
        <end position="202"/>
    </location>
    <ligand>
        <name>3'-phosphoadenylyl sulfate</name>
        <dbReference type="ChEBI" id="CHEBI:58339"/>
    </ligand>
</feature>
<proteinExistence type="inferred from homology"/>
<dbReference type="InterPro" id="IPR037359">
    <property type="entry name" value="NST/OST"/>
</dbReference>
<comment type="caution">
    <text evidence="7">The sequence shown here is derived from an EMBL/GenBank/DDBJ whole genome shotgun (WGS) entry which is preliminary data.</text>
</comment>
<dbReference type="GO" id="GO:0008467">
    <property type="term" value="F:[heparan sulfate]-glucosamine 3-sulfotransferase activity"/>
    <property type="evidence" value="ECO:0007669"/>
    <property type="project" value="TreeGrafter"/>
</dbReference>
<dbReference type="EMBL" id="JAROKS010000012">
    <property type="protein sequence ID" value="KAK1798057.1"/>
    <property type="molecule type" value="Genomic_DNA"/>
</dbReference>
<dbReference type="Proteomes" id="UP001239994">
    <property type="component" value="Unassembled WGS sequence"/>
</dbReference>
<feature type="disulfide bond" evidence="4">
    <location>
        <begin position="184"/>
        <end position="193"/>
    </location>
</feature>
<evidence type="ECO:0000256" key="1">
    <source>
        <dbReference type="ARBA" id="ARBA00022679"/>
    </source>
</evidence>
<feature type="binding site" evidence="3">
    <location>
        <position position="75"/>
    </location>
    <ligand>
        <name>3'-phosphoadenylyl sulfate</name>
        <dbReference type="ChEBI" id="CHEBI:58339"/>
    </ligand>
</feature>
<evidence type="ECO:0000313" key="8">
    <source>
        <dbReference type="Proteomes" id="UP001239994"/>
    </source>
</evidence>
<keyword evidence="8" id="KW-1185">Reference proteome</keyword>
<evidence type="ECO:0000259" key="6">
    <source>
        <dbReference type="Pfam" id="PF00685"/>
    </source>
</evidence>
<evidence type="ECO:0000256" key="2">
    <source>
        <dbReference type="ARBA" id="ARBA00023180"/>
    </source>
</evidence>
<evidence type="ECO:0000313" key="7">
    <source>
        <dbReference type="EMBL" id="KAK1798057.1"/>
    </source>
</evidence>
<dbReference type="Pfam" id="PF00685">
    <property type="entry name" value="Sulfotransfer_1"/>
    <property type="match status" value="1"/>
</dbReference>
<dbReference type="Gene3D" id="3.40.50.300">
    <property type="entry name" value="P-loop containing nucleotide triphosphate hydrolases"/>
    <property type="match status" value="1"/>
</dbReference>
<keyword evidence="2" id="KW-0325">Glycoprotein</keyword>
<dbReference type="AlphaFoldDB" id="A0AAD8ZES9"/>
<dbReference type="SUPFAM" id="SSF52540">
    <property type="entry name" value="P-loop containing nucleoside triphosphate hydrolases"/>
    <property type="match status" value="1"/>
</dbReference>
<sequence>MLSLHSDVVAAQNEVHFFDWDSHYQQGLGWYASQMPPALPGQLTVEKSPAYFTSSKVPERVRHMNPGVRLLLIVRDPVERVLSDYTQVFHNHLQKHKRPRPLEALLLRAGEVNAAYKAVNRSIYHEHMRRWLATFPRTSFHLVDGDALIREPLAEMQGVERFLGLRPQISTNNFYFNRTKGFYCLRQHGHERCLHESKGRAHPRLPPDVLQKLRDFFHEPNRKFFQLRVELGYFPGFSSFACSGSPVQGTEAVVTQESPLRARNTVTVFLSVQSLPQCSQSSSESVFLSLPHSLP</sequence>
<dbReference type="InterPro" id="IPR000863">
    <property type="entry name" value="Sulfotransferase_dom"/>
</dbReference>
<evidence type="ECO:0000256" key="4">
    <source>
        <dbReference type="PIRSR" id="PIRSR637359-3"/>
    </source>
</evidence>
<gene>
    <name evidence="7" type="ORF">P4O66_000557</name>
</gene>
<dbReference type="PANTHER" id="PTHR10605:SF16">
    <property type="entry name" value="HEPARAN SULFATE GLUCOSAMINE 3-O-SULFOTRANSFERASE 1"/>
    <property type="match status" value="1"/>
</dbReference>
<evidence type="ECO:0000256" key="3">
    <source>
        <dbReference type="PIRSR" id="PIRSR637359-2"/>
    </source>
</evidence>
<protein>
    <recommendedName>
        <fullName evidence="5">Sulfotransferase</fullName>
        <ecNumber evidence="5">2.8.2.-</ecNumber>
    </recommendedName>
</protein>